<protein>
    <submittedName>
        <fullName evidence="1">Uncharacterized protein</fullName>
    </submittedName>
</protein>
<reference evidence="1" key="1">
    <citation type="submission" date="2023-04" db="EMBL/GenBank/DDBJ databases">
        <title>A chromosome-level genome assembly of the parasitoid wasp Eretmocerus hayati.</title>
        <authorList>
            <person name="Zhong Y."/>
            <person name="Liu S."/>
            <person name="Liu Y."/>
        </authorList>
    </citation>
    <scope>NUCLEOTIDE SEQUENCE</scope>
    <source>
        <strain evidence="1">ZJU_SS_LIU_2023</strain>
    </source>
</reference>
<gene>
    <name evidence="1" type="ORF">QAD02_022490</name>
</gene>
<proteinExistence type="predicted"/>
<accession>A0ACC2PV87</accession>
<name>A0ACC2PV87_9HYME</name>
<sequence>MDDTTDIGFVEECDPWRLESRFFPSKVGGKPAWLSFKGVPDKEQLACDYCQDPCIFLCQVYAPYEESDDAFHRTIYIFICKNPACCKENCNGNLKVIRSQLGRVNEFYPSDPPIEEENWRPDLCIEKWSKVCEVCGISSTSHCSKCKKVNYCCRTHQIWDWKKGHKQHCSSAQELHFNKDRLMTFPEFELVIEKECEESGSHTGSDTENELQKLDELVKSGKAGSLQADTDVDGDLLRMASDVEDKVFSKFKKKIKSEPDQVLRYNRGGNPLFISSENQPSEIPQCENCGGDRQFEFQVMPQLLVHLQLENILVNIDWGILAVYTCIRSCTSQSQTKYIQEYVWKQDIVKTNC</sequence>
<evidence type="ECO:0000313" key="1">
    <source>
        <dbReference type="EMBL" id="KAJ8686696.1"/>
    </source>
</evidence>
<dbReference type="Proteomes" id="UP001239111">
    <property type="component" value="Chromosome 1"/>
</dbReference>
<comment type="caution">
    <text evidence="1">The sequence shown here is derived from an EMBL/GenBank/DDBJ whole genome shotgun (WGS) entry which is preliminary data.</text>
</comment>
<keyword evidence="2" id="KW-1185">Reference proteome</keyword>
<dbReference type="EMBL" id="CM056741">
    <property type="protein sequence ID" value="KAJ8686696.1"/>
    <property type="molecule type" value="Genomic_DNA"/>
</dbReference>
<evidence type="ECO:0000313" key="2">
    <source>
        <dbReference type="Proteomes" id="UP001239111"/>
    </source>
</evidence>
<organism evidence="1 2">
    <name type="scientific">Eretmocerus hayati</name>
    <dbReference type="NCBI Taxonomy" id="131215"/>
    <lineage>
        <taxon>Eukaryota</taxon>
        <taxon>Metazoa</taxon>
        <taxon>Ecdysozoa</taxon>
        <taxon>Arthropoda</taxon>
        <taxon>Hexapoda</taxon>
        <taxon>Insecta</taxon>
        <taxon>Pterygota</taxon>
        <taxon>Neoptera</taxon>
        <taxon>Endopterygota</taxon>
        <taxon>Hymenoptera</taxon>
        <taxon>Apocrita</taxon>
        <taxon>Proctotrupomorpha</taxon>
        <taxon>Chalcidoidea</taxon>
        <taxon>Aphelinidae</taxon>
        <taxon>Aphelininae</taxon>
        <taxon>Eretmocerus</taxon>
    </lineage>
</organism>